<keyword evidence="3 5" id="KW-0238">DNA-binding</keyword>
<dbReference type="Gene3D" id="1.10.357.10">
    <property type="entry name" value="Tetracycline Repressor, domain 2"/>
    <property type="match status" value="1"/>
</dbReference>
<reference evidence="7 8" key="1">
    <citation type="journal article" date="1991" name="Int. J. Syst. Bacteriol.">
        <title>Description of the erythromycin-producing bacterium Arthrobacter sp. strain NRRL B-3381 as Aeromicrobium erythreum gen. nov., sp. nov.</title>
        <authorList>
            <person name="Miller E.S."/>
            <person name="Woese C.R."/>
            <person name="Brenner S."/>
        </authorList>
    </citation>
    <scope>NUCLEOTIDE SEQUENCE [LARGE SCALE GENOMIC DNA]</scope>
    <source>
        <strain evidence="7 8">AR18</strain>
    </source>
</reference>
<keyword evidence="8" id="KW-1185">Reference proteome</keyword>
<feature type="DNA-binding region" description="H-T-H motif" evidence="5">
    <location>
        <begin position="44"/>
        <end position="63"/>
    </location>
</feature>
<dbReference type="PROSITE" id="PS50977">
    <property type="entry name" value="HTH_TETR_2"/>
    <property type="match status" value="1"/>
</dbReference>
<keyword evidence="2" id="KW-0805">Transcription regulation</keyword>
<dbReference type="GO" id="GO:0003700">
    <property type="term" value="F:DNA-binding transcription factor activity"/>
    <property type="evidence" value="ECO:0007669"/>
    <property type="project" value="TreeGrafter"/>
</dbReference>
<dbReference type="PANTHER" id="PTHR30055:SF175">
    <property type="entry name" value="HTH-TYPE TRANSCRIPTIONAL REPRESSOR KSTR2"/>
    <property type="match status" value="1"/>
</dbReference>
<feature type="domain" description="HTH tetR-type" evidence="6">
    <location>
        <begin position="21"/>
        <end position="81"/>
    </location>
</feature>
<dbReference type="InterPro" id="IPR001647">
    <property type="entry name" value="HTH_TetR"/>
</dbReference>
<organism evidence="7 8">
    <name type="scientific">Aeromicrobium erythreum</name>
    <dbReference type="NCBI Taxonomy" id="2041"/>
    <lineage>
        <taxon>Bacteria</taxon>
        <taxon>Bacillati</taxon>
        <taxon>Actinomycetota</taxon>
        <taxon>Actinomycetes</taxon>
        <taxon>Propionibacteriales</taxon>
        <taxon>Nocardioidaceae</taxon>
        <taxon>Aeromicrobium</taxon>
    </lineage>
</organism>
<dbReference type="SUPFAM" id="SSF46689">
    <property type="entry name" value="Homeodomain-like"/>
    <property type="match status" value="1"/>
</dbReference>
<evidence type="ECO:0000313" key="8">
    <source>
        <dbReference type="Proteomes" id="UP000067689"/>
    </source>
</evidence>
<protein>
    <recommendedName>
        <fullName evidence="6">HTH tetR-type domain-containing protein</fullName>
    </recommendedName>
</protein>
<dbReference type="Pfam" id="PF00440">
    <property type="entry name" value="TetR_N"/>
    <property type="match status" value="1"/>
</dbReference>
<accession>A0A0U4CQV9</accession>
<evidence type="ECO:0000256" key="1">
    <source>
        <dbReference type="ARBA" id="ARBA00022491"/>
    </source>
</evidence>
<dbReference type="AlphaFoldDB" id="A0A0U4CQV9"/>
<dbReference type="InterPro" id="IPR009057">
    <property type="entry name" value="Homeodomain-like_sf"/>
</dbReference>
<dbReference type="InterPro" id="IPR050109">
    <property type="entry name" value="HTH-type_TetR-like_transc_reg"/>
</dbReference>
<dbReference type="EMBL" id="CP011502">
    <property type="protein sequence ID" value="ALX05004.1"/>
    <property type="molecule type" value="Genomic_DNA"/>
</dbReference>
<dbReference type="PRINTS" id="PR00455">
    <property type="entry name" value="HTHTETR"/>
</dbReference>
<evidence type="ECO:0000256" key="2">
    <source>
        <dbReference type="ARBA" id="ARBA00023015"/>
    </source>
</evidence>
<dbReference type="PANTHER" id="PTHR30055">
    <property type="entry name" value="HTH-TYPE TRANSCRIPTIONAL REGULATOR RUTR"/>
    <property type="match status" value="1"/>
</dbReference>
<evidence type="ECO:0000256" key="3">
    <source>
        <dbReference type="ARBA" id="ARBA00023125"/>
    </source>
</evidence>
<evidence type="ECO:0000256" key="4">
    <source>
        <dbReference type="ARBA" id="ARBA00023163"/>
    </source>
</evidence>
<keyword evidence="4" id="KW-0804">Transcription</keyword>
<keyword evidence="1" id="KW-0678">Repressor</keyword>
<dbReference type="Proteomes" id="UP000067689">
    <property type="component" value="Chromosome"/>
</dbReference>
<evidence type="ECO:0000259" key="6">
    <source>
        <dbReference type="PROSITE" id="PS50977"/>
    </source>
</evidence>
<dbReference type="STRING" id="2041.AERYTH_09955"/>
<evidence type="ECO:0000313" key="7">
    <source>
        <dbReference type="EMBL" id="ALX05004.1"/>
    </source>
</evidence>
<name>A0A0U4CQV9_9ACTN</name>
<dbReference type="KEGG" id="aer:AERYTH_09955"/>
<dbReference type="PATRIC" id="fig|2041.4.peg.2081"/>
<proteinExistence type="predicted"/>
<evidence type="ECO:0000256" key="5">
    <source>
        <dbReference type="PROSITE-ProRule" id="PRU00335"/>
    </source>
</evidence>
<sequence length="201" mass="22339">MPIALFTRPVTAVSRTRLEPDARRRQIVEAARTLYAERAYDDVSLAELARAAGVTRGLLHHYFGSKREIFLAVMRDSTLMPETELPDLLHLTLSERVRVTMDWILDAAQTYGQAWVAASGAAELHGESDLQVVVDEADDRAARLVLDAVGLPDSPVLRARLRASAAYVKALCREWLQRGTLTRDDVLDLLTTHLVHVLEGS</sequence>
<dbReference type="GO" id="GO:0000976">
    <property type="term" value="F:transcription cis-regulatory region binding"/>
    <property type="evidence" value="ECO:0007669"/>
    <property type="project" value="TreeGrafter"/>
</dbReference>
<gene>
    <name evidence="7" type="ORF">AERYTH_09955</name>
</gene>